<feature type="transmembrane region" description="Helical" evidence="2">
    <location>
        <begin position="179"/>
        <end position="202"/>
    </location>
</feature>
<gene>
    <name evidence="3" type="ORF">GCM10023156_36500</name>
</gene>
<comment type="caution">
    <text evidence="3">The sequence shown here is derived from an EMBL/GenBank/DDBJ whole genome shotgun (WGS) entry which is preliminary data.</text>
</comment>
<feature type="transmembrane region" description="Helical" evidence="2">
    <location>
        <begin position="124"/>
        <end position="142"/>
    </location>
</feature>
<keyword evidence="4" id="KW-1185">Reference proteome</keyword>
<feature type="compositionally biased region" description="Basic residues" evidence="1">
    <location>
        <begin position="293"/>
        <end position="303"/>
    </location>
</feature>
<feature type="compositionally biased region" description="Low complexity" evidence="1">
    <location>
        <begin position="307"/>
        <end position="317"/>
    </location>
</feature>
<dbReference type="Proteomes" id="UP001500840">
    <property type="component" value="Unassembled WGS sequence"/>
</dbReference>
<feature type="transmembrane region" description="Helical" evidence="2">
    <location>
        <begin position="149"/>
        <end position="167"/>
    </location>
</feature>
<feature type="compositionally biased region" description="Low complexity" evidence="1">
    <location>
        <begin position="407"/>
        <end position="416"/>
    </location>
</feature>
<sequence>MTSVAAVLWGVAILLSAAHFASVAWPSIVNHPEVARPLRLDRPDSFGRWITCVLLAGSAGASLMIYQVRRYRVDDYTGQYRLWRLVLIAMFLASINSLVSIVDWAGALLDLAIGERVALSGSDWLSIVITIGGAVLALRLTAEVRRSRWSLVTMIVAWTLMAIPVAAKWNIFAVDSIGKWSLVTTAPLLAYTTLFISLGGYLRMLYRQVRNLDENDSLAERFQEWKVRYLTRDRETEGDDDPQADTESKVAVEKKPKPKSKAKPASKPQREHVGDDAESDQDDDSSSSDSGKRRWWSLRRGKKNNSAAADDAAADVVADQDEEAVEDTDANVDSEPRKKRRWLGLRAAKAERTDIEEEDLQDASPAGESSGEEAVEDDPPKKRGRFSFGLGRRKKPESQQEDDSAEESPAVAASAEQADDQSDGESDPPTKKRGLGGWLSRGAKKNEAAAAADHADEHDDDGNDDASGHGSGDQDWQDSDSIDWDSLSKTERRKLRKQLKRQGRAA</sequence>
<feature type="compositionally biased region" description="Acidic residues" evidence="1">
    <location>
        <begin position="276"/>
        <end position="286"/>
    </location>
</feature>
<feature type="compositionally biased region" description="Acidic residues" evidence="1">
    <location>
        <begin position="417"/>
        <end position="426"/>
    </location>
</feature>
<evidence type="ECO:0000313" key="4">
    <source>
        <dbReference type="Proteomes" id="UP001500840"/>
    </source>
</evidence>
<accession>A0ABP8N1N4</accession>
<reference evidence="4" key="1">
    <citation type="journal article" date="2019" name="Int. J. Syst. Evol. Microbiol.">
        <title>The Global Catalogue of Microorganisms (GCM) 10K type strain sequencing project: providing services to taxonomists for standard genome sequencing and annotation.</title>
        <authorList>
            <consortium name="The Broad Institute Genomics Platform"/>
            <consortium name="The Broad Institute Genome Sequencing Center for Infectious Disease"/>
            <person name="Wu L."/>
            <person name="Ma J."/>
        </authorList>
    </citation>
    <scope>NUCLEOTIDE SEQUENCE [LARGE SCALE GENOMIC DNA]</scope>
    <source>
        <strain evidence="4">JCM 17759</strain>
    </source>
</reference>
<keyword evidence="2" id="KW-0472">Membrane</keyword>
<dbReference type="EMBL" id="BAABGA010000046">
    <property type="protein sequence ID" value="GAA4458401.1"/>
    <property type="molecule type" value="Genomic_DNA"/>
</dbReference>
<evidence type="ECO:0000313" key="3">
    <source>
        <dbReference type="EMBL" id="GAA4458401.1"/>
    </source>
</evidence>
<feature type="compositionally biased region" description="Basic residues" evidence="1">
    <location>
        <begin position="491"/>
        <end position="506"/>
    </location>
</feature>
<evidence type="ECO:0000256" key="2">
    <source>
        <dbReference type="SAM" id="Phobius"/>
    </source>
</evidence>
<feature type="transmembrane region" description="Helical" evidence="2">
    <location>
        <begin position="46"/>
        <end position="65"/>
    </location>
</feature>
<proteinExistence type="predicted"/>
<feature type="transmembrane region" description="Helical" evidence="2">
    <location>
        <begin position="85"/>
        <end position="104"/>
    </location>
</feature>
<evidence type="ECO:0000256" key="1">
    <source>
        <dbReference type="SAM" id="MobiDB-lite"/>
    </source>
</evidence>
<feature type="compositionally biased region" description="Acidic residues" evidence="1">
    <location>
        <begin position="318"/>
        <end position="332"/>
    </location>
</feature>
<name>A0ABP8N1N4_9BACT</name>
<protein>
    <submittedName>
        <fullName evidence="3">Uncharacterized protein</fullName>
    </submittedName>
</protein>
<keyword evidence="2" id="KW-1133">Transmembrane helix</keyword>
<keyword evidence="2" id="KW-0812">Transmembrane</keyword>
<feature type="compositionally biased region" description="Basic and acidic residues" evidence="1">
    <location>
        <begin position="246"/>
        <end position="255"/>
    </location>
</feature>
<feature type="region of interest" description="Disordered" evidence="1">
    <location>
        <begin position="234"/>
        <end position="506"/>
    </location>
</feature>
<organism evidence="3 4">
    <name type="scientific">Novipirellula rosea</name>
    <dbReference type="NCBI Taxonomy" id="1031540"/>
    <lineage>
        <taxon>Bacteria</taxon>
        <taxon>Pseudomonadati</taxon>
        <taxon>Planctomycetota</taxon>
        <taxon>Planctomycetia</taxon>
        <taxon>Pirellulales</taxon>
        <taxon>Pirellulaceae</taxon>
        <taxon>Novipirellula</taxon>
    </lineage>
</organism>